<comment type="similarity">
    <text evidence="2">Belongs to the bacterial solute-binding protein 2 family.</text>
</comment>
<dbReference type="Gene3D" id="3.40.50.2300">
    <property type="match status" value="2"/>
</dbReference>
<evidence type="ECO:0000256" key="3">
    <source>
        <dbReference type="SAM" id="MobiDB-lite"/>
    </source>
</evidence>
<evidence type="ECO:0000259" key="5">
    <source>
        <dbReference type="Pfam" id="PF13407"/>
    </source>
</evidence>
<dbReference type="PANTHER" id="PTHR30036">
    <property type="entry name" value="D-XYLOSE-BINDING PERIPLASMIC PROTEIN"/>
    <property type="match status" value="1"/>
</dbReference>
<feature type="region of interest" description="Disordered" evidence="3">
    <location>
        <begin position="28"/>
        <end position="57"/>
    </location>
</feature>
<dbReference type="InterPro" id="IPR050555">
    <property type="entry name" value="Bact_Solute-Bind_Prot2"/>
</dbReference>
<feature type="compositionally biased region" description="Low complexity" evidence="3">
    <location>
        <begin position="28"/>
        <end position="47"/>
    </location>
</feature>
<dbReference type="RefSeq" id="WP_184193580.1">
    <property type="nucleotide sequence ID" value="NZ_JACHGW010000002.1"/>
</dbReference>
<dbReference type="Proteomes" id="UP000520814">
    <property type="component" value="Unassembled WGS sequence"/>
</dbReference>
<dbReference type="GO" id="GO:0030246">
    <property type="term" value="F:carbohydrate binding"/>
    <property type="evidence" value="ECO:0007669"/>
    <property type="project" value="TreeGrafter"/>
</dbReference>
<sequence length="373" mass="39377">MKRSRFLRQGLALTALVSLLSLASCKDQAATPAPGGGDAPAPVAKAPEGGGGGFDAPRKAEGKLSVTLITNNSADFWTAAEKGLEAAKTELTDCDTGRMTPAGSSPTHADQKKTFEDAVAKNPDGIAVTPIDGKEFASVIDDAIAKNIPVICFDSDSETSKRLAYLGTNNYEAGKAAGEAALKLLPNGGKFVAFVGNMSAQNAIDRYKGFQDATKGKIEMLQEPFQDQADPLKAQRNVQDAITKYGDKINGFLGIWAYDGPAILNAVESAKLLGKVKIITFDGAPETLAGLEAKKVDAAVIQKPYEFGRLSAKLLYLINRKGLKAAIDELKPELEKAGMKVDGNKIDTGVTTVTPENVAPFVENMKKLGLKST</sequence>
<keyword evidence="7" id="KW-1185">Reference proteome</keyword>
<feature type="signal peptide" evidence="4">
    <location>
        <begin position="1"/>
        <end position="29"/>
    </location>
</feature>
<dbReference type="InterPro" id="IPR025997">
    <property type="entry name" value="SBP_2_dom"/>
</dbReference>
<feature type="chain" id="PRO_5031196805" evidence="4">
    <location>
        <begin position="30"/>
        <end position="373"/>
    </location>
</feature>
<dbReference type="AlphaFoldDB" id="A0A7W9SND1"/>
<dbReference type="SUPFAM" id="SSF53822">
    <property type="entry name" value="Periplasmic binding protein-like I"/>
    <property type="match status" value="1"/>
</dbReference>
<evidence type="ECO:0000313" key="6">
    <source>
        <dbReference type="EMBL" id="MBB6049807.1"/>
    </source>
</evidence>
<dbReference type="EMBL" id="JACHGW010000002">
    <property type="protein sequence ID" value="MBB6049807.1"/>
    <property type="molecule type" value="Genomic_DNA"/>
</dbReference>
<evidence type="ECO:0000256" key="1">
    <source>
        <dbReference type="ARBA" id="ARBA00004196"/>
    </source>
</evidence>
<dbReference type="PROSITE" id="PS51257">
    <property type="entry name" value="PROKAR_LIPOPROTEIN"/>
    <property type="match status" value="1"/>
</dbReference>
<comment type="subcellular location">
    <subcellularLocation>
        <location evidence="1">Cell envelope</location>
    </subcellularLocation>
</comment>
<comment type="caution">
    <text evidence="6">The sequence shown here is derived from an EMBL/GenBank/DDBJ whole genome shotgun (WGS) entry which is preliminary data.</text>
</comment>
<proteinExistence type="inferred from homology"/>
<dbReference type="Pfam" id="PF13407">
    <property type="entry name" value="Peripla_BP_4"/>
    <property type="match status" value="1"/>
</dbReference>
<evidence type="ECO:0000313" key="7">
    <source>
        <dbReference type="Proteomes" id="UP000520814"/>
    </source>
</evidence>
<dbReference type="InterPro" id="IPR028082">
    <property type="entry name" value="Peripla_BP_I"/>
</dbReference>
<evidence type="ECO:0000256" key="2">
    <source>
        <dbReference type="ARBA" id="ARBA00007639"/>
    </source>
</evidence>
<evidence type="ECO:0000256" key="4">
    <source>
        <dbReference type="SAM" id="SignalP"/>
    </source>
</evidence>
<reference evidence="6 7" key="1">
    <citation type="submission" date="2020-08" db="EMBL/GenBank/DDBJ databases">
        <title>Genomic Encyclopedia of Type Strains, Phase IV (KMG-IV): sequencing the most valuable type-strain genomes for metagenomic binning, comparative biology and taxonomic classification.</title>
        <authorList>
            <person name="Goeker M."/>
        </authorList>
    </citation>
    <scope>NUCLEOTIDE SEQUENCE [LARGE SCALE GENOMIC DNA]</scope>
    <source>
        <strain evidence="6 7">DSM 23562</strain>
    </source>
</reference>
<accession>A0A7W9SND1</accession>
<keyword evidence="4" id="KW-0732">Signal</keyword>
<protein>
    <submittedName>
        <fullName evidence="6">Ribose transport system substrate-binding protein</fullName>
    </submittedName>
</protein>
<name>A0A7W9SND1_ARMRO</name>
<gene>
    <name evidence="6" type="ORF">HNQ39_001598</name>
</gene>
<dbReference type="GO" id="GO:0030288">
    <property type="term" value="C:outer membrane-bounded periplasmic space"/>
    <property type="evidence" value="ECO:0007669"/>
    <property type="project" value="TreeGrafter"/>
</dbReference>
<feature type="domain" description="Periplasmic binding protein" evidence="5">
    <location>
        <begin position="70"/>
        <end position="317"/>
    </location>
</feature>
<organism evidence="6 7">
    <name type="scientific">Armatimonas rosea</name>
    <dbReference type="NCBI Taxonomy" id="685828"/>
    <lineage>
        <taxon>Bacteria</taxon>
        <taxon>Bacillati</taxon>
        <taxon>Armatimonadota</taxon>
        <taxon>Armatimonadia</taxon>
        <taxon>Armatimonadales</taxon>
        <taxon>Armatimonadaceae</taxon>
        <taxon>Armatimonas</taxon>
    </lineage>
</organism>
<dbReference type="PANTHER" id="PTHR30036:SF7">
    <property type="entry name" value="ABC TRANSPORTER PERIPLASMIC-BINDING PROTEIN YPHF"/>
    <property type="match status" value="1"/>
</dbReference>